<evidence type="ECO:0000313" key="4">
    <source>
        <dbReference type="Proteomes" id="UP000238375"/>
    </source>
</evidence>
<evidence type="ECO:0000313" key="3">
    <source>
        <dbReference type="EMBL" id="PRY38427.1"/>
    </source>
</evidence>
<comment type="caution">
    <text evidence="3">The sequence shown here is derived from an EMBL/GenBank/DDBJ whole genome shotgun (WGS) entry which is preliminary data.</text>
</comment>
<gene>
    <name evidence="3" type="ORF">CLV58_109154</name>
</gene>
<keyword evidence="4" id="KW-1185">Reference proteome</keyword>
<dbReference type="Pfam" id="PF24729">
    <property type="entry name" value="Acb2_Tad1_hairpin"/>
    <property type="match status" value="1"/>
</dbReference>
<dbReference type="Proteomes" id="UP000238375">
    <property type="component" value="Unassembled WGS sequence"/>
</dbReference>
<evidence type="ECO:0000259" key="2">
    <source>
        <dbReference type="Pfam" id="PF24729"/>
    </source>
</evidence>
<dbReference type="OrthoDB" id="7774727at2"/>
<sequence length="82" mass="9323">MTDRFRQQYTPVTDQQKGFMIEIKKKATELESLLSQVQTYSNLESKSDKSKAEYGRALSIATTKLEESVMWAVKAASTDLNQ</sequence>
<feature type="domain" description="Acb2/Tad1 hairpin" evidence="2">
    <location>
        <begin position="5"/>
        <end position="76"/>
    </location>
</feature>
<name>A0A2T0SYE3_9BACT</name>
<organism evidence="3 4">
    <name type="scientific">Spirosoma oryzae</name>
    <dbReference type="NCBI Taxonomy" id="1469603"/>
    <lineage>
        <taxon>Bacteria</taxon>
        <taxon>Pseudomonadati</taxon>
        <taxon>Bacteroidota</taxon>
        <taxon>Cytophagia</taxon>
        <taxon>Cytophagales</taxon>
        <taxon>Cytophagaceae</taxon>
        <taxon>Spirosoma</taxon>
    </lineage>
</organism>
<keyword evidence="1" id="KW-0547">Nucleotide-binding</keyword>
<dbReference type="InterPro" id="IPR056098">
    <property type="entry name" value="Acb2/Tad1_hairpin"/>
</dbReference>
<dbReference type="RefSeq" id="WP_106138158.1">
    <property type="nucleotide sequence ID" value="NZ_PVTE01000009.1"/>
</dbReference>
<evidence type="ECO:0000256" key="1">
    <source>
        <dbReference type="ARBA" id="ARBA00022741"/>
    </source>
</evidence>
<dbReference type="GO" id="GO:0000166">
    <property type="term" value="F:nucleotide binding"/>
    <property type="evidence" value="ECO:0007669"/>
    <property type="project" value="UniProtKB-KW"/>
</dbReference>
<dbReference type="EMBL" id="PVTE01000009">
    <property type="protein sequence ID" value="PRY38427.1"/>
    <property type="molecule type" value="Genomic_DNA"/>
</dbReference>
<proteinExistence type="predicted"/>
<dbReference type="AlphaFoldDB" id="A0A2T0SYE3"/>
<accession>A0A2T0SYE3</accession>
<protein>
    <recommendedName>
        <fullName evidence="2">Acb2/Tad1 hairpin domain-containing protein</fullName>
    </recommendedName>
</protein>
<reference evidence="3 4" key="1">
    <citation type="submission" date="2018-03" db="EMBL/GenBank/DDBJ databases">
        <title>Genomic Encyclopedia of Archaeal and Bacterial Type Strains, Phase II (KMG-II): from individual species to whole genera.</title>
        <authorList>
            <person name="Goeker M."/>
        </authorList>
    </citation>
    <scope>NUCLEOTIDE SEQUENCE [LARGE SCALE GENOMIC DNA]</scope>
    <source>
        <strain evidence="3 4">DSM 28354</strain>
    </source>
</reference>